<dbReference type="PANTHER" id="PTHR11552">
    <property type="entry name" value="GLUCOSE-METHANOL-CHOLINE GMC OXIDOREDUCTASE"/>
    <property type="match status" value="1"/>
</dbReference>
<reference evidence="3 4" key="1">
    <citation type="submission" date="2023-01" db="EMBL/GenBank/DDBJ databases">
        <title>Analysis of 21 Apiospora genomes using comparative genomics revels a genus with tremendous synthesis potential of carbohydrate active enzymes and secondary metabolites.</title>
        <authorList>
            <person name="Sorensen T."/>
        </authorList>
    </citation>
    <scope>NUCLEOTIDE SEQUENCE [LARGE SCALE GENOMIC DNA]</scope>
    <source>
        <strain evidence="3 4">CBS 114990</strain>
    </source>
</reference>
<dbReference type="Gene3D" id="3.50.50.60">
    <property type="entry name" value="FAD/NAD(P)-binding domain"/>
    <property type="match status" value="2"/>
</dbReference>
<organism evidence="3 4">
    <name type="scientific">Apiospora hydei</name>
    <dbReference type="NCBI Taxonomy" id="1337664"/>
    <lineage>
        <taxon>Eukaryota</taxon>
        <taxon>Fungi</taxon>
        <taxon>Dikarya</taxon>
        <taxon>Ascomycota</taxon>
        <taxon>Pezizomycotina</taxon>
        <taxon>Sordariomycetes</taxon>
        <taxon>Xylariomycetidae</taxon>
        <taxon>Amphisphaeriales</taxon>
        <taxon>Apiosporaceae</taxon>
        <taxon>Apiospora</taxon>
    </lineage>
</organism>
<evidence type="ECO:0000256" key="1">
    <source>
        <dbReference type="ARBA" id="ARBA00010790"/>
    </source>
</evidence>
<evidence type="ECO:0000313" key="3">
    <source>
        <dbReference type="EMBL" id="KAK8085893.1"/>
    </source>
</evidence>
<dbReference type="InterPro" id="IPR007867">
    <property type="entry name" value="GMC_OxRtase_C"/>
</dbReference>
<dbReference type="GeneID" id="92044539"/>
<dbReference type="Pfam" id="PF05199">
    <property type="entry name" value="GMC_oxred_C"/>
    <property type="match status" value="1"/>
</dbReference>
<dbReference type="InterPro" id="IPR036188">
    <property type="entry name" value="FAD/NAD-bd_sf"/>
</dbReference>
<dbReference type="SUPFAM" id="SSF54373">
    <property type="entry name" value="FAD-linked reductases, C-terminal domain"/>
    <property type="match status" value="1"/>
</dbReference>
<dbReference type="PROSITE" id="PS00624">
    <property type="entry name" value="GMC_OXRED_2"/>
    <property type="match status" value="1"/>
</dbReference>
<sequence>MWPFSSYPEHSPSDVHGKTYDYIIVGGKYSITQLSSRLVELTDALGGTAGCVIASRLSEDPDVSVLVIDKGHVRDNVVSRMPLLSQNMFLGDVLQVQGDRWSEPITGANGRRNRLWAVEGIGGASRMNAMLWTRGYPGDYAAWSELGLTDWNYEKLEPYFRRMENAVAHPDSKARGHEGDLPNFEECMGDINPGLLILHSQDPWKCDKFRSHSYGPSTVQKLGLQSGKDINDPAAPAMGFFDLDVVIDKRGNRVSALSAYLNKVTAQKRRDRLTICTGAVIFRLEADAQTGTITGVHIRSAKSTHSGEFFVKARREVVLCAGAACTPQLLPLSGIGPAASSESLGTPLVKALPAVGATLFDHYSMPIMLEVPKKETFHLLESVWGLWHILIWLFSGKGFLGLGSMSNTVYLRSDAIDEETMQVKDHDDGGHDRLGASLSRNVPDIEVMFMPNSAVEREVPGRTLMSLYPTLVQPQGSGRVELASKDVLDQPRIIYPMFNNEHDIATARMAVRFAMRLAEELQNSDYPYPAKLLFAPGQDPTALEEWEKAAPAEYVPVAGQHATLSREQDASVRLERGMSKTWKTVTDDEIDDYMRRVSHTSLHFSGTCPMAVDERRGVVDQQLRVYGFSNLRIADTSVFPKIPSCHTMAPVMAMAKRCAEFVKSTWNGKKSQ</sequence>
<dbReference type="SUPFAM" id="SSF51905">
    <property type="entry name" value="FAD/NAD(P)-binding domain"/>
    <property type="match status" value="1"/>
</dbReference>
<feature type="domain" description="Glucose-methanol-choline oxidoreductase N-terminal" evidence="2">
    <location>
        <begin position="322"/>
        <end position="336"/>
    </location>
</feature>
<name>A0ABR1WSC4_9PEZI</name>
<dbReference type="RefSeq" id="XP_066670402.1">
    <property type="nucleotide sequence ID" value="XM_066811479.1"/>
</dbReference>
<comment type="similarity">
    <text evidence="1">Belongs to the GMC oxidoreductase family.</text>
</comment>
<comment type="caution">
    <text evidence="3">The sequence shown here is derived from an EMBL/GenBank/DDBJ whole genome shotgun (WGS) entry which is preliminary data.</text>
</comment>
<keyword evidence="4" id="KW-1185">Reference proteome</keyword>
<accession>A0ABR1WSC4</accession>
<evidence type="ECO:0000259" key="2">
    <source>
        <dbReference type="PROSITE" id="PS00624"/>
    </source>
</evidence>
<dbReference type="InterPro" id="IPR012132">
    <property type="entry name" value="GMC_OxRdtase"/>
</dbReference>
<gene>
    <name evidence="3" type="ORF">PG997_007164</name>
</gene>
<proteinExistence type="inferred from homology"/>
<dbReference type="InterPro" id="IPR000172">
    <property type="entry name" value="GMC_OxRdtase_N"/>
</dbReference>
<protein>
    <submittedName>
        <fullName evidence="3">Choline dehydrogenase</fullName>
    </submittedName>
</protein>
<dbReference type="EMBL" id="JAQQWN010000005">
    <property type="protein sequence ID" value="KAK8085893.1"/>
    <property type="molecule type" value="Genomic_DNA"/>
</dbReference>
<dbReference type="PIRSF" id="PIRSF000137">
    <property type="entry name" value="Alcohol_oxidase"/>
    <property type="match status" value="1"/>
</dbReference>
<dbReference type="Gene3D" id="3.30.560.10">
    <property type="entry name" value="Glucose Oxidase, domain 3"/>
    <property type="match status" value="2"/>
</dbReference>
<dbReference type="Proteomes" id="UP001433268">
    <property type="component" value="Unassembled WGS sequence"/>
</dbReference>
<dbReference type="PANTHER" id="PTHR11552:SF219">
    <property type="entry name" value="GLUCOSE-METHANOL-CHOLINE OXIDOREDUCTASE N-TERMINAL DOMAIN-CONTAINING PROTEIN"/>
    <property type="match status" value="1"/>
</dbReference>
<evidence type="ECO:0000313" key="4">
    <source>
        <dbReference type="Proteomes" id="UP001433268"/>
    </source>
</evidence>
<dbReference type="Pfam" id="PF00732">
    <property type="entry name" value="GMC_oxred_N"/>
    <property type="match status" value="1"/>
</dbReference>